<dbReference type="OrthoDB" id="448893at2759"/>
<name>A0A9P8BT43_9FUNG</name>
<evidence type="ECO:0000259" key="9">
    <source>
        <dbReference type="Pfam" id="PF13439"/>
    </source>
</evidence>
<accession>A0A9P8BT43</accession>
<reference evidence="10" key="1">
    <citation type="submission" date="2021-06" db="EMBL/GenBank/DDBJ databases">
        <title>Genome Sequence of Mortierella hyaline Strain SCG-10, a Cold-Adapted, Nitrate-Reducing Fungus Isolated from Soil in Minnesota, USA.</title>
        <authorList>
            <person name="Aldossari N."/>
        </authorList>
    </citation>
    <scope>NUCLEOTIDE SEQUENCE</scope>
    <source>
        <strain evidence="10">SCG-10</strain>
    </source>
</reference>
<keyword evidence="11" id="KW-1185">Reference proteome</keyword>
<keyword evidence="4 8" id="KW-0812">Transmembrane</keyword>
<dbReference type="InterPro" id="IPR028098">
    <property type="entry name" value="Glyco_trans_4-like_N"/>
</dbReference>
<evidence type="ECO:0000256" key="2">
    <source>
        <dbReference type="ARBA" id="ARBA00004922"/>
    </source>
</evidence>
<keyword evidence="7 8" id="KW-0472">Membrane</keyword>
<keyword evidence="3" id="KW-0808">Transferase</keyword>
<dbReference type="Gene3D" id="3.40.50.2000">
    <property type="entry name" value="Glycogen Phosphorylase B"/>
    <property type="match status" value="1"/>
</dbReference>
<evidence type="ECO:0000256" key="6">
    <source>
        <dbReference type="ARBA" id="ARBA00022989"/>
    </source>
</evidence>
<dbReference type="AlphaFoldDB" id="A0A9P8BT43"/>
<protein>
    <submittedName>
        <fullName evidence="10">Alpha-1,3-mannosyltransferase-like protein</fullName>
    </submittedName>
</protein>
<gene>
    <name evidence="10" type="primary">ALG2_2</name>
    <name evidence="10" type="ORF">KI688_012007</name>
</gene>
<dbReference type="Proteomes" id="UP000707451">
    <property type="component" value="Unassembled WGS sequence"/>
</dbReference>
<dbReference type="PANTHER" id="PTHR45918">
    <property type="entry name" value="ALPHA-1,3/1,6-MANNOSYLTRANSFERASE ALG2"/>
    <property type="match status" value="1"/>
</dbReference>
<evidence type="ECO:0000256" key="5">
    <source>
        <dbReference type="ARBA" id="ARBA00022824"/>
    </source>
</evidence>
<evidence type="ECO:0000256" key="1">
    <source>
        <dbReference type="ARBA" id="ARBA00004586"/>
    </source>
</evidence>
<keyword evidence="6 8" id="KW-1133">Transmembrane helix</keyword>
<evidence type="ECO:0000256" key="4">
    <source>
        <dbReference type="ARBA" id="ARBA00022692"/>
    </source>
</evidence>
<evidence type="ECO:0000256" key="3">
    <source>
        <dbReference type="ARBA" id="ARBA00022679"/>
    </source>
</evidence>
<dbReference type="Pfam" id="PF13439">
    <property type="entry name" value="Glyco_transf_4"/>
    <property type="match status" value="1"/>
</dbReference>
<dbReference type="SUPFAM" id="SSF53756">
    <property type="entry name" value="UDP-Glycosyltransferase/glycogen phosphorylase"/>
    <property type="match status" value="1"/>
</dbReference>
<evidence type="ECO:0000313" key="11">
    <source>
        <dbReference type="Proteomes" id="UP000707451"/>
    </source>
</evidence>
<dbReference type="InterPro" id="IPR027054">
    <property type="entry name" value="ALG2"/>
</dbReference>
<dbReference type="PANTHER" id="PTHR45918:SF1">
    <property type="entry name" value="ALPHA-1,3_1,6-MANNOSYLTRANSFERASE ALG2"/>
    <property type="match status" value="1"/>
</dbReference>
<dbReference type="GO" id="GO:0004378">
    <property type="term" value="F:GDP-Man:Man(1)GlcNAc(2)-PP-Dol alpha-1,3-mannosyltransferase activity"/>
    <property type="evidence" value="ECO:0007669"/>
    <property type="project" value="InterPro"/>
</dbReference>
<comment type="pathway">
    <text evidence="2">Protein modification; protein glycosylation.</text>
</comment>
<proteinExistence type="predicted"/>
<evidence type="ECO:0000256" key="7">
    <source>
        <dbReference type="ARBA" id="ARBA00023136"/>
    </source>
</evidence>
<dbReference type="GO" id="GO:0005789">
    <property type="term" value="C:endoplasmic reticulum membrane"/>
    <property type="evidence" value="ECO:0007669"/>
    <property type="project" value="UniProtKB-SubCell"/>
</dbReference>
<comment type="subcellular location">
    <subcellularLocation>
        <location evidence="1">Endoplasmic reticulum membrane</location>
    </subcellularLocation>
</comment>
<feature type="domain" description="Glycosyltransferase subfamily 4-like N-terminal" evidence="9">
    <location>
        <begin position="28"/>
        <end position="161"/>
    </location>
</feature>
<dbReference type="EMBL" id="JAHRHY010000008">
    <property type="protein sequence ID" value="KAG9067225.1"/>
    <property type="molecule type" value="Genomic_DNA"/>
</dbReference>
<comment type="caution">
    <text evidence="10">The sequence shown here is derived from an EMBL/GenBank/DDBJ whole genome shotgun (WGS) entry which is preliminary data.</text>
</comment>
<organism evidence="10 11">
    <name type="scientific">Linnemannia hyalina</name>
    <dbReference type="NCBI Taxonomy" id="64524"/>
    <lineage>
        <taxon>Eukaryota</taxon>
        <taxon>Fungi</taxon>
        <taxon>Fungi incertae sedis</taxon>
        <taxon>Mucoromycota</taxon>
        <taxon>Mortierellomycotina</taxon>
        <taxon>Mortierellomycetes</taxon>
        <taxon>Mortierellales</taxon>
        <taxon>Mortierellaceae</taxon>
        <taxon>Linnemannia</taxon>
    </lineage>
</organism>
<sequence>MTSSGRTSPTAEPFTPMRIAFIHPDLGIGGAERLVVDAAVGLQDLGHKVTMYTSHHDPSHCFEETRDGTLKVQVGGNTIVPRTIAGRFYIICAILRNIHLALIMIMLNRKLDGKEKFDIIIVDQLSVSIPLLRWTGAKIFFYCHFPDKLLTKRESFLKKLYRLPVDFIEELTTGTTTRRLLDEMSKDIDKIM</sequence>
<feature type="transmembrane region" description="Helical" evidence="8">
    <location>
        <begin position="88"/>
        <end position="107"/>
    </location>
</feature>
<evidence type="ECO:0000256" key="8">
    <source>
        <dbReference type="SAM" id="Phobius"/>
    </source>
</evidence>
<evidence type="ECO:0000313" key="10">
    <source>
        <dbReference type="EMBL" id="KAG9067225.1"/>
    </source>
</evidence>
<keyword evidence="5" id="KW-0256">Endoplasmic reticulum</keyword>